<dbReference type="GO" id="GO:0043709">
    <property type="term" value="P:cell adhesion involved in single-species biofilm formation"/>
    <property type="evidence" value="ECO:0007669"/>
    <property type="project" value="TreeGrafter"/>
</dbReference>
<dbReference type="EMBL" id="RUBO01000005">
    <property type="protein sequence ID" value="MKI88906.1"/>
    <property type="molecule type" value="Genomic_DNA"/>
</dbReference>
<evidence type="ECO:0000313" key="7">
    <source>
        <dbReference type="Proteomes" id="UP000839518"/>
    </source>
</evidence>
<evidence type="ECO:0000256" key="1">
    <source>
        <dbReference type="ARBA" id="ARBA00004561"/>
    </source>
</evidence>
<evidence type="ECO:0000256" key="4">
    <source>
        <dbReference type="ARBA" id="ARBA00023263"/>
    </source>
</evidence>
<proteinExistence type="inferred from homology"/>
<evidence type="ECO:0000256" key="3">
    <source>
        <dbReference type="ARBA" id="ARBA00022729"/>
    </source>
</evidence>
<comment type="caution">
    <text evidence="6">The sequence shown here is derived from an EMBL/GenBank/DDBJ whole genome shotgun (WGS) entry which is preliminary data.</text>
</comment>
<dbReference type="InterPro" id="IPR036937">
    <property type="entry name" value="Adhesion_dom_fimbrial_sf"/>
</dbReference>
<protein>
    <submittedName>
        <fullName evidence="6">Fimbrial protein</fullName>
    </submittedName>
</protein>
<feature type="chain" id="PRO_5024806133" evidence="5">
    <location>
        <begin position="22"/>
        <end position="203"/>
    </location>
</feature>
<dbReference type="NCBIfam" id="NF011776">
    <property type="entry name" value="PRK15239.1"/>
    <property type="match status" value="1"/>
</dbReference>
<feature type="signal peptide" evidence="5">
    <location>
        <begin position="1"/>
        <end position="21"/>
    </location>
</feature>
<evidence type="ECO:0000256" key="2">
    <source>
        <dbReference type="ARBA" id="ARBA00006671"/>
    </source>
</evidence>
<evidence type="ECO:0000313" key="6">
    <source>
        <dbReference type="EMBL" id="MKI88906.1"/>
    </source>
</evidence>
<dbReference type="SUPFAM" id="SSF49401">
    <property type="entry name" value="Bacterial adhesins"/>
    <property type="match status" value="1"/>
</dbReference>
<dbReference type="AlphaFoldDB" id="A0A657GEJ5"/>
<organism evidence="6 7">
    <name type="scientific">Salmonella enterica subsp. enterica serovar Sandiego</name>
    <dbReference type="NCBI Taxonomy" id="1151002"/>
    <lineage>
        <taxon>Bacteria</taxon>
        <taxon>Pseudomonadati</taxon>
        <taxon>Pseudomonadota</taxon>
        <taxon>Gammaproteobacteria</taxon>
        <taxon>Enterobacterales</taxon>
        <taxon>Enterobacteriaceae</taxon>
        <taxon>Salmonella</taxon>
    </lineage>
</organism>
<dbReference type="PANTHER" id="PTHR33420:SF3">
    <property type="entry name" value="FIMBRIAL SUBUNIT ELFA"/>
    <property type="match status" value="1"/>
</dbReference>
<dbReference type="Proteomes" id="UP000839518">
    <property type="component" value="Unassembled WGS sequence"/>
</dbReference>
<dbReference type="GO" id="GO:0009289">
    <property type="term" value="C:pilus"/>
    <property type="evidence" value="ECO:0007669"/>
    <property type="project" value="UniProtKB-SubCell"/>
</dbReference>
<name>A0A657GEJ5_SALET</name>
<sequence>MKKVLLATAVFMALGSSSVMAVEGGRINFEGLVSAETCKKVVSSAVGNSNIDGTVTLKTAHVSDVTAEVQNSTAGVNAEDFSIIIDCSDAGAGLVKSHLTMSSSFSNTKGTLDNDETLTRSGIEAAKAVDIAVHHVDDANALSLVKINDPSNTMEESFTNGIATYNFKASYVKSSDAGASVTTGLVSTNAIPLLTSNSRLSDC</sequence>
<dbReference type="PANTHER" id="PTHR33420">
    <property type="entry name" value="FIMBRIAL SUBUNIT ELFA-RELATED"/>
    <property type="match status" value="1"/>
</dbReference>
<dbReference type="InterPro" id="IPR050263">
    <property type="entry name" value="Bact_Fimbrial_Adh_Pro"/>
</dbReference>
<dbReference type="Gene3D" id="2.60.40.1090">
    <property type="entry name" value="Fimbrial-type adhesion domain"/>
    <property type="match status" value="1"/>
</dbReference>
<keyword evidence="4" id="KW-0281">Fimbrium</keyword>
<reference evidence="6 7" key="1">
    <citation type="submission" date="2018-09" db="EMBL/GenBank/DDBJ databases">
        <authorList>
            <person name="Ashton P.M."/>
            <person name="Dallman T."/>
            <person name="Nair S."/>
            <person name="De Pinna E."/>
            <person name="Peters T."/>
            <person name="Grant K."/>
        </authorList>
    </citation>
    <scope>NUCLEOTIDE SEQUENCE [LARGE SCALE GENOMIC DNA]</scope>
    <source>
        <strain evidence="6 7">373296</strain>
    </source>
</reference>
<comment type="subcellular location">
    <subcellularLocation>
        <location evidence="1">Fimbrium</location>
    </subcellularLocation>
</comment>
<evidence type="ECO:0000256" key="5">
    <source>
        <dbReference type="SAM" id="SignalP"/>
    </source>
</evidence>
<comment type="similarity">
    <text evidence="2">Belongs to the fimbrial protein family.</text>
</comment>
<accession>A0A657GEJ5</accession>
<gene>
    <name evidence="6" type="ORF">D5856_08270</name>
</gene>
<keyword evidence="3 5" id="KW-0732">Signal</keyword>
<dbReference type="InterPro" id="IPR008966">
    <property type="entry name" value="Adhesion_dom_sf"/>
</dbReference>